<reference evidence="2 3" key="1">
    <citation type="submission" date="2022-04" db="EMBL/GenBank/DDBJ databases">
        <title>Complete genome of Methanothermobacter tenebrarum strain RMAS.</title>
        <authorList>
            <person name="Nakamura K."/>
            <person name="Oshima K."/>
            <person name="Hattori M."/>
            <person name="Kamagata Y."/>
            <person name="Takamizawa K."/>
        </authorList>
    </citation>
    <scope>NUCLEOTIDE SEQUENCE [LARGE SCALE GENOMIC DNA]</scope>
    <source>
        <strain evidence="2 3">RMAS</strain>
    </source>
</reference>
<dbReference type="EMBL" id="AP025698">
    <property type="protein sequence ID" value="BDH78973.1"/>
    <property type="molecule type" value="Genomic_DNA"/>
</dbReference>
<dbReference type="Pfam" id="PF13240">
    <property type="entry name" value="Zn_Ribbon_1"/>
    <property type="match status" value="1"/>
</dbReference>
<keyword evidence="3" id="KW-1185">Reference proteome</keyword>
<dbReference type="RefSeq" id="WP_248564830.1">
    <property type="nucleotide sequence ID" value="NZ_AP025698.1"/>
</dbReference>
<dbReference type="InterPro" id="IPR026870">
    <property type="entry name" value="Zinc_ribbon_dom"/>
</dbReference>
<proteinExistence type="predicted"/>
<dbReference type="GeneID" id="71964860"/>
<evidence type="ECO:0000313" key="2">
    <source>
        <dbReference type="EMBL" id="BDH78973.1"/>
    </source>
</evidence>
<protein>
    <recommendedName>
        <fullName evidence="1">Zinc-ribbon domain-containing protein</fullName>
    </recommendedName>
</protein>
<accession>A0ABM7YAQ4</accession>
<organism evidence="2 3">
    <name type="scientific">Methanothermobacter tenebrarum</name>
    <dbReference type="NCBI Taxonomy" id="680118"/>
    <lineage>
        <taxon>Archaea</taxon>
        <taxon>Methanobacteriati</taxon>
        <taxon>Methanobacteriota</taxon>
        <taxon>Methanomada group</taxon>
        <taxon>Methanobacteria</taxon>
        <taxon>Methanobacteriales</taxon>
        <taxon>Methanobacteriaceae</taxon>
        <taxon>Methanothermobacter</taxon>
    </lineage>
</organism>
<name>A0ABM7YAQ4_9EURY</name>
<evidence type="ECO:0000259" key="1">
    <source>
        <dbReference type="Pfam" id="PF13240"/>
    </source>
</evidence>
<dbReference type="Proteomes" id="UP000831817">
    <property type="component" value="Chromosome"/>
</dbReference>
<evidence type="ECO:0000313" key="3">
    <source>
        <dbReference type="Proteomes" id="UP000831817"/>
    </source>
</evidence>
<gene>
    <name evidence="2" type="ORF">MTTB_03520</name>
</gene>
<feature type="domain" description="Zinc-ribbon" evidence="1">
    <location>
        <begin position="3"/>
        <end position="25"/>
    </location>
</feature>
<sequence>MVYCWNCGEKNHDYAKYCIKCGKPLIHEDDIEKILKKEKETPTKDSHTKFKDIKLTGDNIENLEKLTTENLQKDMNTLKECNSKILQIAKKLNGTKIKEEDFNTMMEKLITDIRSELKALNKKLICISPAVMIVTISSHGYNPRNVTVKTDIDKEKMEDYMNMFRTKKMKSLPSTPQNIEGASWTEHCPVCKRGPLNPYTEKKLMGLVTRNGYRCSECGAVFIRKGDKYSLEKVSNTENDTWKTYARQALSEREWTRIAHGGMSDALQKKHDLKKWLADAASGKINFKEPESPIILKKDEKAVLVLDEVTFWEPRAVRQTRGLYGGPTIRVAKGVSFRLGGVQAQSESHEELKQIDKGILTLTTRRIIFTGEKRTINIDLRKILSIEAHNNGIASQRENKQKTEYFLNTNNTQINITVRGNHYTIPVTGEVLKSIIEGMIKQLQ</sequence>